<dbReference type="InterPro" id="IPR011050">
    <property type="entry name" value="Pectin_lyase_fold/virulence"/>
</dbReference>
<proteinExistence type="predicted"/>
<accession>A0A512RG80</accession>
<protein>
    <recommendedName>
        <fullName evidence="2">CBM6 domain-containing protein</fullName>
    </recommendedName>
</protein>
<evidence type="ECO:0000313" key="3">
    <source>
        <dbReference type="EMBL" id="GEP94706.1"/>
    </source>
</evidence>
<dbReference type="SMART" id="SM00606">
    <property type="entry name" value="CBD_IV"/>
    <property type="match status" value="1"/>
</dbReference>
<keyword evidence="4" id="KW-1185">Reference proteome</keyword>
<dbReference type="SMART" id="SM00710">
    <property type="entry name" value="PbH1"/>
    <property type="match status" value="6"/>
</dbReference>
<sequence>MINRKMKNYYAVHRVLTLRRIGRSCLLILAFLAVRLEVTANGTDTAFFVSVKGNDQSEGSFKKPFLTLERARSAIRQSPVKKVYIRTGTYKQISSFILTDEDSGSSWCGYPGDAPNSAVIDGAGVNDVLLIMGGSNITIDGLTVRNYTSRGIGVHGGLGWKNAAPHFNERTGIARGNTIRNNIVENGEITAPGWDRAGINTQGATPNTHILHNVIRNTTGYGIGVWALQETDNISGTLVKNNVVLNTCTGAKDGAAVYICDRTAASRGILVEENFIRDYGEYENELRGIYLDDWASNITVRANIITGKGTQSLLIHGGSNNAVTGNIIDLGSSGKPCVLNYAAHRGKPMLQNSFSGNIILSGYPEDIAGGAFRKFGDVSEPEIIHNLYYNYSTGIVNTGGLFYMLKDRFPLTGNPRISGWEYKVEGNSIIYDPPVSFRPLQRNWGPPGYRIPREGTPPSCLSPGTNAVYVHAESCDSLRGISKNGIAALGGGDSATSGLLDNIHLGNGFDHIPAMAVSSCDDGDWLCFNNVNIKSGFKTFAARAAVTAASGQVEVRVGSPTGRRVALLHLENTGGYARFREQTAALDLETGKHRLYIVFKGAASIGYFDYFSFY</sequence>
<feature type="domain" description="CBM6" evidence="2">
    <location>
        <begin position="468"/>
        <end position="614"/>
    </location>
</feature>
<gene>
    <name evidence="3" type="ORF">CCY01nite_09660</name>
</gene>
<dbReference type="PANTHER" id="PTHR36453">
    <property type="entry name" value="SECRETED PROTEIN-RELATED"/>
    <property type="match status" value="1"/>
</dbReference>
<dbReference type="SUPFAM" id="SSF49785">
    <property type="entry name" value="Galactose-binding domain-like"/>
    <property type="match status" value="1"/>
</dbReference>
<dbReference type="InterPro" id="IPR005084">
    <property type="entry name" value="CBM6"/>
</dbReference>
<dbReference type="GO" id="GO:0030246">
    <property type="term" value="F:carbohydrate binding"/>
    <property type="evidence" value="ECO:0007669"/>
    <property type="project" value="InterPro"/>
</dbReference>
<dbReference type="InterPro" id="IPR006584">
    <property type="entry name" value="Cellulose-bd_IV"/>
</dbReference>
<dbReference type="InterPro" id="IPR012334">
    <property type="entry name" value="Pectin_lyas_fold"/>
</dbReference>
<evidence type="ECO:0000259" key="2">
    <source>
        <dbReference type="PROSITE" id="PS51175"/>
    </source>
</evidence>
<name>A0A512RG80_9BACT</name>
<keyword evidence="1" id="KW-0732">Signal</keyword>
<dbReference type="EMBL" id="BKAU01000001">
    <property type="protein sequence ID" value="GEP94706.1"/>
    <property type="molecule type" value="Genomic_DNA"/>
</dbReference>
<dbReference type="Pfam" id="PF03422">
    <property type="entry name" value="CBM_6"/>
    <property type="match status" value="1"/>
</dbReference>
<dbReference type="InterPro" id="IPR008979">
    <property type="entry name" value="Galactose-bd-like_sf"/>
</dbReference>
<dbReference type="OrthoDB" id="9795486at2"/>
<comment type="caution">
    <text evidence="3">The sequence shown here is derived from an EMBL/GenBank/DDBJ whole genome shotgun (WGS) entry which is preliminary data.</text>
</comment>
<dbReference type="PANTHER" id="PTHR36453:SF1">
    <property type="entry name" value="RIGHT HANDED BETA HELIX DOMAIN-CONTAINING PROTEIN"/>
    <property type="match status" value="1"/>
</dbReference>
<dbReference type="SUPFAM" id="SSF51126">
    <property type="entry name" value="Pectin lyase-like"/>
    <property type="match status" value="1"/>
</dbReference>
<reference evidence="3 4" key="1">
    <citation type="submission" date="2019-07" db="EMBL/GenBank/DDBJ databases">
        <title>Whole genome shotgun sequence of Chitinophaga cymbidii NBRC 109752.</title>
        <authorList>
            <person name="Hosoyama A."/>
            <person name="Uohara A."/>
            <person name="Ohji S."/>
            <person name="Ichikawa N."/>
        </authorList>
    </citation>
    <scope>NUCLEOTIDE SEQUENCE [LARGE SCALE GENOMIC DNA]</scope>
    <source>
        <strain evidence="3 4">NBRC 109752</strain>
    </source>
</reference>
<evidence type="ECO:0000313" key="4">
    <source>
        <dbReference type="Proteomes" id="UP000321436"/>
    </source>
</evidence>
<dbReference type="AlphaFoldDB" id="A0A512RG80"/>
<dbReference type="CDD" id="cd04084">
    <property type="entry name" value="CBM6_xylanase-like"/>
    <property type="match status" value="1"/>
</dbReference>
<dbReference type="PROSITE" id="PS51175">
    <property type="entry name" value="CBM6"/>
    <property type="match status" value="1"/>
</dbReference>
<evidence type="ECO:0000256" key="1">
    <source>
        <dbReference type="ARBA" id="ARBA00022729"/>
    </source>
</evidence>
<dbReference type="Gene3D" id="2.160.20.10">
    <property type="entry name" value="Single-stranded right-handed beta-helix, Pectin lyase-like"/>
    <property type="match status" value="1"/>
</dbReference>
<dbReference type="Gene3D" id="2.60.120.260">
    <property type="entry name" value="Galactose-binding domain-like"/>
    <property type="match status" value="1"/>
</dbReference>
<dbReference type="Proteomes" id="UP000321436">
    <property type="component" value="Unassembled WGS sequence"/>
</dbReference>
<organism evidence="3 4">
    <name type="scientific">Chitinophaga cymbidii</name>
    <dbReference type="NCBI Taxonomy" id="1096750"/>
    <lineage>
        <taxon>Bacteria</taxon>
        <taxon>Pseudomonadati</taxon>
        <taxon>Bacteroidota</taxon>
        <taxon>Chitinophagia</taxon>
        <taxon>Chitinophagales</taxon>
        <taxon>Chitinophagaceae</taxon>
        <taxon>Chitinophaga</taxon>
    </lineage>
</organism>
<dbReference type="InterPro" id="IPR006626">
    <property type="entry name" value="PbH1"/>
</dbReference>